<dbReference type="Gene3D" id="3.30.9.10">
    <property type="entry name" value="D-Amino Acid Oxidase, subunit A, domain 2"/>
    <property type="match status" value="1"/>
</dbReference>
<evidence type="ECO:0000256" key="1">
    <source>
        <dbReference type="ARBA" id="ARBA00023002"/>
    </source>
</evidence>
<dbReference type="PANTHER" id="PTHR13847">
    <property type="entry name" value="SARCOSINE DEHYDROGENASE-RELATED"/>
    <property type="match status" value="1"/>
</dbReference>
<proteinExistence type="predicted"/>
<accession>A0ABX8A6U0</accession>
<feature type="domain" description="FAD dependent oxidoreductase" evidence="2">
    <location>
        <begin position="21"/>
        <end position="331"/>
    </location>
</feature>
<dbReference type="RefSeq" id="WP_211912491.1">
    <property type="nucleotide sequence ID" value="NZ_CP036498.1"/>
</dbReference>
<dbReference type="Pfam" id="PF01266">
    <property type="entry name" value="DAO"/>
    <property type="match status" value="1"/>
</dbReference>
<dbReference type="PANTHER" id="PTHR13847:SF289">
    <property type="entry name" value="GLYCINE OXIDASE"/>
    <property type="match status" value="1"/>
</dbReference>
<keyword evidence="1" id="KW-0560">Oxidoreductase</keyword>
<evidence type="ECO:0000313" key="3">
    <source>
        <dbReference type="EMBL" id="QUS38947.1"/>
    </source>
</evidence>
<organism evidence="3 4">
    <name type="scientific">Tardiphaga alba</name>
    <dbReference type="NCBI Taxonomy" id="340268"/>
    <lineage>
        <taxon>Bacteria</taxon>
        <taxon>Pseudomonadati</taxon>
        <taxon>Pseudomonadota</taxon>
        <taxon>Alphaproteobacteria</taxon>
        <taxon>Hyphomicrobiales</taxon>
        <taxon>Nitrobacteraceae</taxon>
        <taxon>Tardiphaga</taxon>
    </lineage>
</organism>
<reference evidence="3 4" key="1">
    <citation type="submission" date="2019-02" db="EMBL/GenBank/DDBJ databases">
        <title>Emended description of the genus Rhodopseudomonas and description of Rhodopseudomonas albus sp. nov., a non-phototrophic, heavy-metal-tolerant bacterium isolated from garden soil.</title>
        <authorList>
            <person name="Bao Z."/>
            <person name="Cao W.W."/>
            <person name="Sato Y."/>
            <person name="Nishizawa T."/>
            <person name="Zhao J."/>
            <person name="Guo Y."/>
            <person name="Ohta H."/>
        </authorList>
    </citation>
    <scope>NUCLEOTIDE SEQUENCE [LARGE SCALE GENOMIC DNA]</scope>
    <source>
        <strain evidence="3 4">SK50-23</strain>
    </source>
</reference>
<keyword evidence="4" id="KW-1185">Reference proteome</keyword>
<dbReference type="EMBL" id="CP036498">
    <property type="protein sequence ID" value="QUS38947.1"/>
    <property type="molecule type" value="Genomic_DNA"/>
</dbReference>
<dbReference type="Proteomes" id="UP000682843">
    <property type="component" value="Chromosome"/>
</dbReference>
<sequence length="348" mass="38257">MNQTTHASRGESAVANSPLSIIGAGIAGAWQALLLAKAGHSVTLYERDTAEMREGTTHWGGGMLAPWCEAEVSEPIIMRLGLRALDLWREELPDTPFNGSLVVAHPRDRADFERFARMTEGHTRLDAAGLAEIEPSLEGRFREGLFYPAEGHVEPRRVLPELHKRIIAAGGTIKFNCEVMPDDLDGLVIDCRGVWARDDETPLRGVKGEMILIETDEVQLSRPIRLMHPRWPLYVIPRADNRFMLGATSIENESSGVSVRSALELLGAAYAVHPAFAEARILDLGSGLRPAFSDNLPKIMLSRPTPGKNTIAVNGLYRHGFLLAPALAELTLNYVQRGAIDNEVMQCK</sequence>
<dbReference type="InterPro" id="IPR006076">
    <property type="entry name" value="FAD-dep_OxRdtase"/>
</dbReference>
<dbReference type="SUPFAM" id="SSF51905">
    <property type="entry name" value="FAD/NAD(P)-binding domain"/>
    <property type="match status" value="1"/>
</dbReference>
<dbReference type="Gene3D" id="3.50.50.60">
    <property type="entry name" value="FAD/NAD(P)-binding domain"/>
    <property type="match status" value="1"/>
</dbReference>
<dbReference type="SUPFAM" id="SSF54373">
    <property type="entry name" value="FAD-linked reductases, C-terminal domain"/>
    <property type="match status" value="1"/>
</dbReference>
<name>A0ABX8A6U0_9BRAD</name>
<evidence type="ECO:0000313" key="4">
    <source>
        <dbReference type="Proteomes" id="UP000682843"/>
    </source>
</evidence>
<gene>
    <name evidence="3" type="ORF">RPMA_09005</name>
</gene>
<evidence type="ECO:0000259" key="2">
    <source>
        <dbReference type="Pfam" id="PF01266"/>
    </source>
</evidence>
<protein>
    <submittedName>
        <fullName evidence="3">FAD-dependent oxidoreductase</fullName>
    </submittedName>
</protein>
<dbReference type="InterPro" id="IPR036188">
    <property type="entry name" value="FAD/NAD-bd_sf"/>
</dbReference>